<dbReference type="OrthoDB" id="2314938at2"/>
<proteinExistence type="predicted"/>
<evidence type="ECO:0000313" key="1">
    <source>
        <dbReference type="EMBL" id="PMB82454.1"/>
    </source>
</evidence>
<dbReference type="RefSeq" id="WP_104688703.1">
    <property type="nucleotide sequence ID" value="NZ_JBKTHY010000002.1"/>
</dbReference>
<dbReference type="EMBL" id="PNFV01000005">
    <property type="protein sequence ID" value="PMB82454.1"/>
    <property type="molecule type" value="Genomic_DNA"/>
</dbReference>
<gene>
    <name evidence="1" type="ORF">CK797_05225</name>
</gene>
<dbReference type="Proteomes" id="UP000239920">
    <property type="component" value="Unassembled WGS sequence"/>
</dbReference>
<evidence type="ECO:0000313" key="2">
    <source>
        <dbReference type="Proteomes" id="UP000239920"/>
    </source>
</evidence>
<sequence>MRMEKNRAYAEVLRQLSTAELLDRYYDNPELVDRILKGKGDATELNDGPLTINGVQMSEQDARDYLIMQLVKRADPDPR</sequence>
<comment type="caution">
    <text evidence="1">The sequence shown here is derived from an EMBL/GenBank/DDBJ whole genome shotgun (WGS) entry which is preliminary data.</text>
</comment>
<accession>A0A2J6NMB0</accession>
<dbReference type="AlphaFoldDB" id="A0A2J6NMB0"/>
<reference evidence="1 2" key="1">
    <citation type="submission" date="2017-09" db="EMBL/GenBank/DDBJ databases">
        <title>Bacterial strain isolated from the female urinary microbiota.</title>
        <authorList>
            <person name="Thomas-White K."/>
            <person name="Kumar N."/>
            <person name="Forster S."/>
            <person name="Putonti C."/>
            <person name="Lawley T."/>
            <person name="Wolfe A.J."/>
        </authorList>
    </citation>
    <scope>NUCLEOTIDE SEQUENCE [LARGE SCALE GENOMIC DNA]</scope>
    <source>
        <strain evidence="1 2">UMB0683</strain>
    </source>
</reference>
<organism evidence="1 2">
    <name type="scientific">Limosilactobacillus pontis</name>
    <dbReference type="NCBI Taxonomy" id="35787"/>
    <lineage>
        <taxon>Bacteria</taxon>
        <taxon>Bacillati</taxon>
        <taxon>Bacillota</taxon>
        <taxon>Bacilli</taxon>
        <taxon>Lactobacillales</taxon>
        <taxon>Lactobacillaceae</taxon>
        <taxon>Limosilactobacillus</taxon>
    </lineage>
</organism>
<protein>
    <submittedName>
        <fullName evidence="1">Uncharacterized protein</fullName>
    </submittedName>
</protein>
<name>A0A2J6NMB0_9LACO</name>